<evidence type="ECO:0000256" key="12">
    <source>
        <dbReference type="SAM" id="MobiDB-lite"/>
    </source>
</evidence>
<dbReference type="GO" id="GO:0015940">
    <property type="term" value="P:pantothenate biosynthetic process"/>
    <property type="evidence" value="ECO:0007669"/>
    <property type="project" value="UniProtKB-UniPathway"/>
</dbReference>
<dbReference type="PANTHER" id="PTHR21299">
    <property type="entry name" value="CYTIDYLATE KINASE/PANTOATE-BETA-ALANINE LIGASE"/>
    <property type="match status" value="1"/>
</dbReference>
<evidence type="ECO:0000256" key="5">
    <source>
        <dbReference type="ARBA" id="ARBA00022598"/>
    </source>
</evidence>
<dbReference type="Proteomes" id="UP000620104">
    <property type="component" value="Unassembled WGS sequence"/>
</dbReference>
<evidence type="ECO:0000256" key="2">
    <source>
        <dbReference type="ARBA" id="ARBA00009256"/>
    </source>
</evidence>
<dbReference type="InterPro" id="IPR014729">
    <property type="entry name" value="Rossmann-like_a/b/a_fold"/>
</dbReference>
<feature type="region of interest" description="Disordered" evidence="12">
    <location>
        <begin position="183"/>
        <end position="203"/>
    </location>
</feature>
<keyword evidence="5" id="KW-0436">Ligase</keyword>
<dbReference type="AlphaFoldDB" id="A0A8H3YE72"/>
<dbReference type="InterPro" id="IPR003721">
    <property type="entry name" value="Pantoate_ligase"/>
</dbReference>
<proteinExistence type="inferred from homology"/>
<dbReference type="InterPro" id="IPR042176">
    <property type="entry name" value="Pantoate_ligase_C"/>
</dbReference>
<comment type="caution">
    <text evidence="13">The sequence shown here is derived from an EMBL/GenBank/DDBJ whole genome shotgun (WGS) entry which is preliminary data.</text>
</comment>
<dbReference type="Gene3D" id="3.40.50.620">
    <property type="entry name" value="HUPs"/>
    <property type="match status" value="1"/>
</dbReference>
<comment type="catalytic activity">
    <reaction evidence="11">
        <text>(R)-pantoate + beta-alanine + ATP = (R)-pantothenate + AMP + diphosphate + H(+)</text>
        <dbReference type="Rhea" id="RHEA:10912"/>
        <dbReference type="ChEBI" id="CHEBI:15378"/>
        <dbReference type="ChEBI" id="CHEBI:15980"/>
        <dbReference type="ChEBI" id="CHEBI:29032"/>
        <dbReference type="ChEBI" id="CHEBI:30616"/>
        <dbReference type="ChEBI" id="CHEBI:33019"/>
        <dbReference type="ChEBI" id="CHEBI:57966"/>
        <dbReference type="ChEBI" id="CHEBI:456215"/>
        <dbReference type="EC" id="6.3.2.1"/>
    </reaction>
</comment>
<name>A0A8H3YE72_9TREE</name>
<dbReference type="GO" id="GO:0005524">
    <property type="term" value="F:ATP binding"/>
    <property type="evidence" value="ECO:0007669"/>
    <property type="project" value="UniProtKB-KW"/>
</dbReference>
<gene>
    <name evidence="13" type="ORF">NliqN6_0878</name>
</gene>
<accession>A0A8H3YE72</accession>
<dbReference type="SUPFAM" id="SSF52374">
    <property type="entry name" value="Nucleotidylyl transferase"/>
    <property type="match status" value="2"/>
</dbReference>
<feature type="region of interest" description="Disordered" evidence="12">
    <location>
        <begin position="10"/>
        <end position="41"/>
    </location>
</feature>
<evidence type="ECO:0000256" key="8">
    <source>
        <dbReference type="ARBA" id="ARBA00022840"/>
    </source>
</evidence>
<keyword evidence="7" id="KW-0547">Nucleotide-binding</keyword>
<keyword evidence="8" id="KW-0067">ATP-binding</keyword>
<evidence type="ECO:0000256" key="6">
    <source>
        <dbReference type="ARBA" id="ARBA00022655"/>
    </source>
</evidence>
<sequence length="459" mass="49836">MIPRSLIRTATRTYTSSSAQTSMSANVTVKPPGGGGGKPGPHSLIPVFQDLAGLRRWRRHARRDGRGVGVVPTMGALHEGHAELVRRSLAQNAFTVLTLFVNPTQFAPHEDLASYPRTLPRDLELLRTLLPPSYVGAYEERYRRALGQEPASGGSGGGAMAGLGVSESDPIRWVFAGAGEKGRRRSSASSSASSSSSLSSSSYPAETLESPLVVFAPQRETMYPLSTIPPEAFLDELDADGRTANGDGAAGEAMLQDTARQRGAFVEVKGWGDVLEGESRPQFFRGVATVCTKLFNAVEPDHAYFGQKDIQQALLLKLMLKDLLCNAPSADNLHIVPTSRDPVDSLALSSRNAYLLPEERPYAPTLFRALSLAREYLAADPNATATEALDRARHYIEETAVRAAVEKVEVRLDHVDCFERTTFARVRGPVGSQREVVLVGAMWVGRTRLIDNLLVNWDV</sequence>
<keyword evidence="6" id="KW-0566">Pantothenate biosynthesis</keyword>
<protein>
    <recommendedName>
        <fullName evidence="4">Pantoate--beta-alanine ligase</fullName>
        <ecNumber evidence="3">6.3.2.1</ecNumber>
    </recommendedName>
    <alternativeName>
        <fullName evidence="10">Pantoate-activating enzyme</fullName>
    </alternativeName>
    <alternativeName>
        <fullName evidence="9">Pantothenate synthetase</fullName>
    </alternativeName>
</protein>
<evidence type="ECO:0000256" key="9">
    <source>
        <dbReference type="ARBA" id="ARBA00029902"/>
    </source>
</evidence>
<evidence type="ECO:0000256" key="1">
    <source>
        <dbReference type="ARBA" id="ARBA00004990"/>
    </source>
</evidence>
<comment type="similarity">
    <text evidence="2">Belongs to the pantothenate synthetase family.</text>
</comment>
<dbReference type="GO" id="GO:0004592">
    <property type="term" value="F:pantoate-beta-alanine ligase activity"/>
    <property type="evidence" value="ECO:0007669"/>
    <property type="project" value="UniProtKB-EC"/>
</dbReference>
<keyword evidence="14" id="KW-1185">Reference proteome</keyword>
<evidence type="ECO:0000313" key="14">
    <source>
        <dbReference type="Proteomes" id="UP000620104"/>
    </source>
</evidence>
<dbReference type="EMBL" id="BLZA01000007">
    <property type="protein sequence ID" value="GHJ84476.1"/>
    <property type="molecule type" value="Genomic_DNA"/>
</dbReference>
<dbReference type="OrthoDB" id="2020436at2759"/>
<evidence type="ECO:0000313" key="13">
    <source>
        <dbReference type="EMBL" id="GHJ84476.1"/>
    </source>
</evidence>
<dbReference type="EC" id="6.3.2.1" evidence="3"/>
<dbReference type="Pfam" id="PF02569">
    <property type="entry name" value="Pantoate_ligase"/>
    <property type="match status" value="2"/>
</dbReference>
<comment type="pathway">
    <text evidence="1">Cofactor biosynthesis; (R)-pantothenate biosynthesis; (R)-pantothenate from (R)-pantoate and beta-alanine: step 1/1.</text>
</comment>
<reference evidence="13" key="1">
    <citation type="submission" date="2020-07" db="EMBL/GenBank/DDBJ databases">
        <title>Draft Genome Sequence of a Deep-Sea Yeast, Naganishia (Cryptococcus) liquefaciens strain N6.</title>
        <authorList>
            <person name="Han Y.W."/>
            <person name="Kajitani R."/>
            <person name="Morimoto H."/>
            <person name="Parhat M."/>
            <person name="Tsubouchi H."/>
            <person name="Bakenova O."/>
            <person name="Ogata M."/>
            <person name="Argunhan B."/>
            <person name="Aoki R."/>
            <person name="Kajiwara S."/>
            <person name="Itoh T."/>
            <person name="Iwasaki H."/>
        </authorList>
    </citation>
    <scope>NUCLEOTIDE SEQUENCE</scope>
    <source>
        <strain evidence="13">N6</strain>
    </source>
</reference>
<dbReference type="HAMAP" id="MF_00158">
    <property type="entry name" value="PanC"/>
    <property type="match status" value="1"/>
</dbReference>
<evidence type="ECO:0000256" key="11">
    <source>
        <dbReference type="ARBA" id="ARBA00048258"/>
    </source>
</evidence>
<feature type="compositionally biased region" description="Low complexity" evidence="12">
    <location>
        <begin position="187"/>
        <end position="202"/>
    </location>
</feature>
<evidence type="ECO:0000256" key="4">
    <source>
        <dbReference type="ARBA" id="ARBA00015647"/>
    </source>
</evidence>
<evidence type="ECO:0000256" key="3">
    <source>
        <dbReference type="ARBA" id="ARBA00012219"/>
    </source>
</evidence>
<evidence type="ECO:0000256" key="10">
    <source>
        <dbReference type="ARBA" id="ARBA00032806"/>
    </source>
</evidence>
<dbReference type="PANTHER" id="PTHR21299:SF1">
    <property type="entry name" value="PANTOATE--BETA-ALANINE LIGASE"/>
    <property type="match status" value="1"/>
</dbReference>
<feature type="compositionally biased region" description="Low complexity" evidence="12">
    <location>
        <begin position="10"/>
        <end position="22"/>
    </location>
</feature>
<organism evidence="13 14">
    <name type="scientific">Naganishia liquefaciens</name>
    <dbReference type="NCBI Taxonomy" id="104408"/>
    <lineage>
        <taxon>Eukaryota</taxon>
        <taxon>Fungi</taxon>
        <taxon>Dikarya</taxon>
        <taxon>Basidiomycota</taxon>
        <taxon>Agaricomycotina</taxon>
        <taxon>Tremellomycetes</taxon>
        <taxon>Filobasidiales</taxon>
        <taxon>Filobasidiaceae</taxon>
        <taxon>Naganishia</taxon>
    </lineage>
</organism>
<dbReference type="UniPathway" id="UPA00028">
    <property type="reaction ID" value="UER00005"/>
</dbReference>
<evidence type="ECO:0000256" key="7">
    <source>
        <dbReference type="ARBA" id="ARBA00022741"/>
    </source>
</evidence>
<dbReference type="Gene3D" id="3.30.1300.10">
    <property type="entry name" value="Pantoate-beta-alanine ligase, C-terminal domain"/>
    <property type="match status" value="1"/>
</dbReference>